<organism evidence="10 11">
    <name type="scientific">Drechmeria coniospora</name>
    <name type="common">Nematophagous fungus</name>
    <name type="synonym">Meria coniospora</name>
    <dbReference type="NCBI Taxonomy" id="98403"/>
    <lineage>
        <taxon>Eukaryota</taxon>
        <taxon>Fungi</taxon>
        <taxon>Dikarya</taxon>
        <taxon>Ascomycota</taxon>
        <taxon>Pezizomycotina</taxon>
        <taxon>Sordariomycetes</taxon>
        <taxon>Hypocreomycetidae</taxon>
        <taxon>Hypocreales</taxon>
        <taxon>Ophiocordycipitaceae</taxon>
        <taxon>Drechmeria</taxon>
    </lineage>
</organism>
<dbReference type="PROSITE" id="PS51257">
    <property type="entry name" value="PROKAR_LIPOPROTEIN"/>
    <property type="match status" value="1"/>
</dbReference>
<evidence type="ECO:0000313" key="10">
    <source>
        <dbReference type="EMBL" id="KYK56538.1"/>
    </source>
</evidence>
<feature type="signal peptide" evidence="8">
    <location>
        <begin position="1"/>
        <end position="16"/>
    </location>
</feature>
<dbReference type="InterPro" id="IPR050414">
    <property type="entry name" value="Fungal_M35_metalloproteases"/>
</dbReference>
<accession>A0A151GHI5</accession>
<proteinExistence type="inferred from homology"/>
<keyword evidence="6" id="KW-0862">Zinc</keyword>
<feature type="domain" description="Lysine-specific metallo-endopeptidase" evidence="9">
    <location>
        <begin position="59"/>
        <end position="199"/>
    </location>
</feature>
<keyword evidence="11" id="KW-1185">Reference proteome</keyword>
<evidence type="ECO:0000256" key="6">
    <source>
        <dbReference type="ARBA" id="ARBA00022833"/>
    </source>
</evidence>
<keyword evidence="4" id="KW-0479">Metal-binding</keyword>
<keyword evidence="5" id="KW-0378">Hydrolase</keyword>
<evidence type="ECO:0000256" key="7">
    <source>
        <dbReference type="ARBA" id="ARBA00023049"/>
    </source>
</evidence>
<name>A0A151GHI5_DRECN</name>
<evidence type="ECO:0000256" key="4">
    <source>
        <dbReference type="ARBA" id="ARBA00022723"/>
    </source>
</evidence>
<dbReference type="PANTHER" id="PTHR37016">
    <property type="match status" value="1"/>
</dbReference>
<dbReference type="EMBL" id="LAYC01000002">
    <property type="protein sequence ID" value="KYK56538.1"/>
    <property type="molecule type" value="Genomic_DNA"/>
</dbReference>
<evidence type="ECO:0000259" key="9">
    <source>
        <dbReference type="Pfam" id="PF14521"/>
    </source>
</evidence>
<protein>
    <recommendedName>
        <fullName evidence="9">Lysine-specific metallo-endopeptidase domain-containing protein</fullName>
    </recommendedName>
</protein>
<dbReference type="PANTHER" id="PTHR37016:SF3">
    <property type="entry name" value="NEUTRAL PROTEASE 2-RELATED"/>
    <property type="match status" value="1"/>
</dbReference>
<dbReference type="Proteomes" id="UP000076580">
    <property type="component" value="Chromosome 02"/>
</dbReference>
<evidence type="ECO:0000256" key="1">
    <source>
        <dbReference type="ARBA" id="ARBA00001947"/>
    </source>
</evidence>
<dbReference type="Pfam" id="PF14521">
    <property type="entry name" value="Aspzincin_M35"/>
    <property type="match status" value="1"/>
</dbReference>
<dbReference type="InterPro" id="IPR024079">
    <property type="entry name" value="MetalloPept_cat_dom_sf"/>
</dbReference>
<dbReference type="Gene3D" id="3.40.390.10">
    <property type="entry name" value="Collagenase (Catalytic Domain)"/>
    <property type="match status" value="1"/>
</dbReference>
<evidence type="ECO:0000256" key="5">
    <source>
        <dbReference type="ARBA" id="ARBA00022801"/>
    </source>
</evidence>
<dbReference type="GO" id="GO:0046872">
    <property type="term" value="F:metal ion binding"/>
    <property type="evidence" value="ECO:0007669"/>
    <property type="project" value="UniProtKB-KW"/>
</dbReference>
<dbReference type="AlphaFoldDB" id="A0A151GHI5"/>
<dbReference type="GO" id="GO:0006508">
    <property type="term" value="P:proteolysis"/>
    <property type="evidence" value="ECO:0007669"/>
    <property type="project" value="UniProtKB-KW"/>
</dbReference>
<dbReference type="SUPFAM" id="SSF55486">
    <property type="entry name" value="Metalloproteases ('zincins'), catalytic domain"/>
    <property type="match status" value="1"/>
</dbReference>
<evidence type="ECO:0000313" key="11">
    <source>
        <dbReference type="Proteomes" id="UP000076580"/>
    </source>
</evidence>
<keyword evidence="7" id="KW-0482">Metalloprotease</keyword>
<comment type="similarity">
    <text evidence="2">Belongs to the peptidase M35 family.</text>
</comment>
<evidence type="ECO:0000256" key="8">
    <source>
        <dbReference type="SAM" id="SignalP"/>
    </source>
</evidence>
<gene>
    <name evidence="10" type="ORF">DCS_03538</name>
</gene>
<sequence length="240" mass="26560">MKLIGSVLLLSTLSCASRVDGKVRRDEGVVELVGCDANQQATLERAFAGCQQLAEEAKEAAAARSDHLQEFFASLPDHWRGQISKVFAHASSLCQPANHPPRVMTACQQECRDTAEDAFVIDDVKGHNMSAVVYCPSFFGERMTDEPKQCHVPSRSQRVLELATRLTAMTANLADGHESIANLNTDESFEQAEKYGAFATSTRLGCDKKLASPPSLPLYKQVWNWIQKYRQVAVLEEYHG</sequence>
<dbReference type="RefSeq" id="XP_040655890.1">
    <property type="nucleotide sequence ID" value="XM_040800857.1"/>
</dbReference>
<comment type="cofactor">
    <cofactor evidence="1">
        <name>Zn(2+)</name>
        <dbReference type="ChEBI" id="CHEBI:29105"/>
    </cofactor>
</comment>
<feature type="chain" id="PRO_5007580539" description="Lysine-specific metallo-endopeptidase domain-containing protein" evidence="8">
    <location>
        <begin position="17"/>
        <end position="240"/>
    </location>
</feature>
<dbReference type="GeneID" id="63716181"/>
<keyword evidence="3" id="KW-0645">Protease</keyword>
<keyword evidence="8" id="KW-0732">Signal</keyword>
<comment type="caution">
    <text evidence="10">The sequence shown here is derived from an EMBL/GenBank/DDBJ whole genome shotgun (WGS) entry which is preliminary data.</text>
</comment>
<evidence type="ECO:0000256" key="2">
    <source>
        <dbReference type="ARBA" id="ARBA00010279"/>
    </source>
</evidence>
<evidence type="ECO:0000256" key="3">
    <source>
        <dbReference type="ARBA" id="ARBA00022670"/>
    </source>
</evidence>
<dbReference type="InParanoid" id="A0A151GHI5"/>
<reference evidence="10 11" key="1">
    <citation type="journal article" date="2016" name="Sci. Rep.">
        <title>Insights into Adaptations to a Near-Obligate Nematode Endoparasitic Lifestyle from the Finished Genome of Drechmeria coniospora.</title>
        <authorList>
            <person name="Zhang L."/>
            <person name="Zhou Z."/>
            <person name="Guo Q."/>
            <person name="Fokkens L."/>
            <person name="Miskei M."/>
            <person name="Pocsi I."/>
            <person name="Zhang W."/>
            <person name="Chen M."/>
            <person name="Wang L."/>
            <person name="Sun Y."/>
            <person name="Donzelli B.G."/>
            <person name="Gibson D.M."/>
            <person name="Nelson D.R."/>
            <person name="Luo J.G."/>
            <person name="Rep M."/>
            <person name="Liu H."/>
            <person name="Yang S."/>
            <person name="Wang J."/>
            <person name="Krasnoff S.B."/>
            <person name="Xu Y."/>
            <person name="Molnar I."/>
            <person name="Lin M."/>
        </authorList>
    </citation>
    <scope>NUCLEOTIDE SEQUENCE [LARGE SCALE GENOMIC DNA]</scope>
    <source>
        <strain evidence="10 11">ARSEF 6962</strain>
    </source>
</reference>
<dbReference type="GO" id="GO:0004222">
    <property type="term" value="F:metalloendopeptidase activity"/>
    <property type="evidence" value="ECO:0007669"/>
    <property type="project" value="InterPro"/>
</dbReference>
<dbReference type="InterPro" id="IPR029463">
    <property type="entry name" value="Lys_MEP"/>
</dbReference>